<dbReference type="InterPro" id="IPR036291">
    <property type="entry name" value="NAD(P)-bd_dom_sf"/>
</dbReference>
<dbReference type="InterPro" id="IPR013149">
    <property type="entry name" value="ADH-like_C"/>
</dbReference>
<evidence type="ECO:0000259" key="3">
    <source>
        <dbReference type="SMART" id="SM00829"/>
    </source>
</evidence>
<dbReference type="Proteomes" id="UP000033163">
    <property type="component" value="Chromosome I"/>
</dbReference>
<keyword evidence="2" id="KW-0560">Oxidoreductase</keyword>
<dbReference type="InterPro" id="IPR013154">
    <property type="entry name" value="ADH-like_N"/>
</dbReference>
<evidence type="ECO:0000313" key="5">
    <source>
        <dbReference type="Proteomes" id="UP000033163"/>
    </source>
</evidence>
<dbReference type="GO" id="GO:0003960">
    <property type="term" value="F:quinone reductase (NADPH) activity"/>
    <property type="evidence" value="ECO:0007669"/>
    <property type="project" value="TreeGrafter"/>
</dbReference>
<accession>A0A0E4CX27</accession>
<dbReference type="SMART" id="SM00829">
    <property type="entry name" value="PKS_ER"/>
    <property type="match status" value="1"/>
</dbReference>
<protein>
    <submittedName>
        <fullName evidence="4">Alcohol dehydrogenase zinc-binding domain protein</fullName>
    </submittedName>
</protein>
<dbReference type="GO" id="GO:0035925">
    <property type="term" value="F:mRNA 3'-UTR AU-rich region binding"/>
    <property type="evidence" value="ECO:0007669"/>
    <property type="project" value="TreeGrafter"/>
</dbReference>
<dbReference type="Pfam" id="PF00107">
    <property type="entry name" value="ADH_zinc_N"/>
    <property type="match status" value="1"/>
</dbReference>
<evidence type="ECO:0000313" key="4">
    <source>
        <dbReference type="EMBL" id="CQR55917.1"/>
    </source>
</evidence>
<dbReference type="SUPFAM" id="SSF51735">
    <property type="entry name" value="NAD(P)-binding Rossmann-fold domains"/>
    <property type="match status" value="1"/>
</dbReference>
<dbReference type="RefSeq" id="WP_046503755.1">
    <property type="nucleotide sequence ID" value="NZ_LN831776.1"/>
</dbReference>
<sequence length="329" mass="35065">MKAIVIDQPGGPESLKWVEKPDLQPAPGMLTIDVAYAGVGYYEVLLSRGEFMSVMPFPITPGLEVSGYVRAIGEGVEGFHIGQPVASMMLKDHNGFATMANVRPEMTIPLDQLGAEMDLATAAAAIVNLTTAYLTLTEVYKMNKGDNVLIHAAVGGLGSFLGQVAKRLGAGKVLGTVGNLEKTKLAASFGYDELFIRSEFTEQVLKAAGEKGIDAVLDPVGGNVRQQSIDLLNPLGKLVILGNASGEEGTPLSFNQLWFSNKQFAGFTIGQYAEDKPVVTGKAAREALAMLARKEIHAEIHEVLPMEKAGEALALLEQKNTVGKLILKV</sequence>
<dbReference type="InterPro" id="IPR020843">
    <property type="entry name" value="ER"/>
</dbReference>
<proteinExistence type="predicted"/>
<reference evidence="5" key="1">
    <citation type="submission" date="2015-03" db="EMBL/GenBank/DDBJ databases">
        <authorList>
            <person name="Wibberg D."/>
        </authorList>
    </citation>
    <scope>NUCLEOTIDE SEQUENCE [LARGE SCALE GENOMIC DNA]</scope>
</reference>
<gene>
    <name evidence="4" type="ORF">PRIO_3514</name>
</gene>
<evidence type="ECO:0000256" key="1">
    <source>
        <dbReference type="ARBA" id="ARBA00022857"/>
    </source>
</evidence>
<dbReference type="Gene3D" id="3.90.180.10">
    <property type="entry name" value="Medium-chain alcohol dehydrogenases, catalytic domain"/>
    <property type="match status" value="1"/>
</dbReference>
<name>A0A0E4CX27_9BACL</name>
<dbReference type="AlphaFoldDB" id="A0A0E4CX27"/>
<dbReference type="PATRIC" id="fig|1073571.4.peg.3760"/>
<evidence type="ECO:0000256" key="2">
    <source>
        <dbReference type="ARBA" id="ARBA00023002"/>
    </source>
</evidence>
<dbReference type="KEGG" id="pri:PRIO_3514"/>
<feature type="domain" description="Enoyl reductase (ER)" evidence="3">
    <location>
        <begin position="10"/>
        <end position="327"/>
    </location>
</feature>
<dbReference type="EMBL" id="LN831776">
    <property type="protein sequence ID" value="CQR55917.1"/>
    <property type="molecule type" value="Genomic_DNA"/>
</dbReference>
<dbReference type="PANTHER" id="PTHR48106:SF13">
    <property type="entry name" value="QUINONE OXIDOREDUCTASE-RELATED"/>
    <property type="match status" value="1"/>
</dbReference>
<organism evidence="4 5">
    <name type="scientific">Paenibacillus riograndensis SBR5</name>
    <dbReference type="NCBI Taxonomy" id="1073571"/>
    <lineage>
        <taxon>Bacteria</taxon>
        <taxon>Bacillati</taxon>
        <taxon>Bacillota</taxon>
        <taxon>Bacilli</taxon>
        <taxon>Bacillales</taxon>
        <taxon>Paenibacillaceae</taxon>
        <taxon>Paenibacillus</taxon>
        <taxon>Paenibacillus sonchi group</taxon>
    </lineage>
</organism>
<dbReference type="SUPFAM" id="SSF50129">
    <property type="entry name" value="GroES-like"/>
    <property type="match status" value="1"/>
</dbReference>
<keyword evidence="1" id="KW-0521">NADP</keyword>
<dbReference type="GO" id="GO:0005829">
    <property type="term" value="C:cytosol"/>
    <property type="evidence" value="ECO:0007669"/>
    <property type="project" value="TreeGrafter"/>
</dbReference>
<dbReference type="Pfam" id="PF08240">
    <property type="entry name" value="ADH_N"/>
    <property type="match status" value="1"/>
</dbReference>
<dbReference type="PANTHER" id="PTHR48106">
    <property type="entry name" value="QUINONE OXIDOREDUCTASE PIG3-RELATED"/>
    <property type="match status" value="1"/>
</dbReference>
<dbReference type="GO" id="GO:0070402">
    <property type="term" value="F:NADPH binding"/>
    <property type="evidence" value="ECO:0007669"/>
    <property type="project" value="TreeGrafter"/>
</dbReference>
<dbReference type="InterPro" id="IPR011032">
    <property type="entry name" value="GroES-like_sf"/>
</dbReference>
<dbReference type="HOGENOM" id="CLU_026673_3_1_9"/>
<dbReference type="Gene3D" id="3.40.50.720">
    <property type="entry name" value="NAD(P)-binding Rossmann-like Domain"/>
    <property type="match status" value="1"/>
</dbReference>